<keyword evidence="3" id="KW-1185">Reference proteome</keyword>
<evidence type="ECO:0000313" key="1">
    <source>
        <dbReference type="EMBL" id="ANB04005.1"/>
    </source>
</evidence>
<reference evidence="1 3" key="2">
    <citation type="journal article" date="2016" name="Genome Announc.">
        <title>Complete Genome Sequence of Streptomyces ambofaciens DSM 40697, a Paradigm for Genome Plasticity Studies.</title>
        <authorList>
            <person name="Thibessard A."/>
            <person name="Leblond P."/>
        </authorList>
    </citation>
    <scope>NUCLEOTIDE SEQUENCE [LARGE SCALE GENOMIC DNA]</scope>
    <source>
        <strain evidence="1 3">DSM 40697</strain>
    </source>
</reference>
<reference evidence="3" key="1">
    <citation type="submission" date="2015-10" db="EMBL/GenBank/DDBJ databases">
        <title>Complete genome sequence of Streptomyces ambofaciens DSM 40697.</title>
        <authorList>
            <person name="Thibessard A."/>
            <person name="Leblond P."/>
        </authorList>
    </citation>
    <scope>NUCLEOTIDE SEQUENCE [LARGE SCALE GENOMIC DNA]</scope>
    <source>
        <strain evidence="3">DSM 40697</strain>
    </source>
</reference>
<evidence type="ECO:0000313" key="2">
    <source>
        <dbReference type="EMBL" id="ANB10835.1"/>
    </source>
</evidence>
<evidence type="ECO:0000313" key="3">
    <source>
        <dbReference type="Proteomes" id="UP000076720"/>
    </source>
</evidence>
<dbReference type="EMBL" id="CP012949">
    <property type="protein sequence ID" value="ANB10835.1"/>
    <property type="molecule type" value="Genomic_DNA"/>
</dbReference>
<gene>
    <name evidence="1" type="ORF">SAM40697_0042</name>
    <name evidence="2" type="ORF">SAM40697_6883</name>
</gene>
<dbReference type="Proteomes" id="UP000076720">
    <property type="component" value="Chromosome"/>
</dbReference>
<proteinExistence type="predicted"/>
<organism evidence="1 3">
    <name type="scientific">Streptomyces ambofaciens</name>
    <dbReference type="NCBI Taxonomy" id="1889"/>
    <lineage>
        <taxon>Bacteria</taxon>
        <taxon>Bacillati</taxon>
        <taxon>Actinomycetota</taxon>
        <taxon>Actinomycetes</taxon>
        <taxon>Kitasatosporales</taxon>
        <taxon>Streptomycetaceae</taxon>
        <taxon>Streptomyces</taxon>
    </lineage>
</organism>
<sequence length="76" mass="7875">MNFSSRALGAAPAVAEADLAEASGCRTAQLLFTGAGVLGCAAEHRLLVHGPRAGTRHLLIGASALRDDLVRLHSER</sequence>
<protein>
    <submittedName>
        <fullName evidence="1">Uncharacterized protein</fullName>
    </submittedName>
</protein>
<dbReference type="EMBL" id="CP012949">
    <property type="protein sequence ID" value="ANB04005.1"/>
    <property type="molecule type" value="Genomic_DNA"/>
</dbReference>
<accession>A0ABN4NYI3</accession>
<name>A0ABN4NYI3_STRAM</name>